<dbReference type="AlphaFoldDB" id="I4BRG2"/>
<sequence precursor="true">MATMFPLQTRQPATCPACGYPTLEARICAACSPLAAAVQAAVR</sequence>
<name>I4BRG2_MYCCN</name>
<proteinExistence type="predicted"/>
<protein>
    <submittedName>
        <fullName evidence="1">Uncharacterized protein</fullName>
    </submittedName>
</protein>
<organism evidence="1 2">
    <name type="scientific">Mycolicibacterium chubuense (strain NBB4)</name>
    <name type="common">Mycobacterium chubuense</name>
    <dbReference type="NCBI Taxonomy" id="710421"/>
    <lineage>
        <taxon>Bacteria</taxon>
        <taxon>Bacillati</taxon>
        <taxon>Actinomycetota</taxon>
        <taxon>Actinomycetes</taxon>
        <taxon>Mycobacteriales</taxon>
        <taxon>Mycobacteriaceae</taxon>
        <taxon>Mycolicibacterium</taxon>
    </lineage>
</organism>
<gene>
    <name evidence="1" type="ordered locus">Mycch_5183</name>
</gene>
<dbReference type="EMBL" id="CP003053">
    <property type="protein sequence ID" value="AFM19869.1"/>
    <property type="molecule type" value="Genomic_DNA"/>
</dbReference>
<keyword evidence="2" id="KW-1185">Reference proteome</keyword>
<dbReference type="KEGG" id="mcb:Mycch_5183"/>
<evidence type="ECO:0000313" key="1">
    <source>
        <dbReference type="EMBL" id="AFM19869.1"/>
    </source>
</evidence>
<reference evidence="1 2" key="1">
    <citation type="submission" date="2012-06" db="EMBL/GenBank/DDBJ databases">
        <title>Complete sequence of chromosome of Mycobacterium chubuense NBB4.</title>
        <authorList>
            <consortium name="US DOE Joint Genome Institute"/>
            <person name="Lucas S."/>
            <person name="Han J."/>
            <person name="Lapidus A."/>
            <person name="Cheng J.-F."/>
            <person name="Goodwin L."/>
            <person name="Pitluck S."/>
            <person name="Peters L."/>
            <person name="Mikhailova N."/>
            <person name="Teshima H."/>
            <person name="Detter J.C."/>
            <person name="Han C."/>
            <person name="Tapia R."/>
            <person name="Land M."/>
            <person name="Hauser L."/>
            <person name="Kyrpides N."/>
            <person name="Ivanova N."/>
            <person name="Pagani I."/>
            <person name="Mattes T."/>
            <person name="Holmes A."/>
            <person name="Rutledge P."/>
            <person name="Paulsen I."/>
            <person name="Coleman N."/>
            <person name="Woyke T."/>
        </authorList>
    </citation>
    <scope>NUCLEOTIDE SEQUENCE [LARGE SCALE GENOMIC DNA]</scope>
    <source>
        <strain evidence="1 2">NBB4</strain>
    </source>
</reference>
<dbReference type="RefSeq" id="WP_014818334.1">
    <property type="nucleotide sequence ID" value="NC_018027.1"/>
</dbReference>
<dbReference type="Proteomes" id="UP000006057">
    <property type="component" value="Chromosome"/>
</dbReference>
<dbReference type="PATRIC" id="fig|710421.3.peg.5167"/>
<dbReference type="HOGENOM" id="CLU_3236254_0_0_11"/>
<dbReference type="STRING" id="710421.Mycch_5183"/>
<accession>I4BRG2</accession>
<evidence type="ECO:0000313" key="2">
    <source>
        <dbReference type="Proteomes" id="UP000006057"/>
    </source>
</evidence>